<keyword evidence="3" id="KW-1185">Reference proteome</keyword>
<proteinExistence type="predicted"/>
<comment type="caution">
    <text evidence="2">The sequence shown here is derived from an EMBL/GenBank/DDBJ whole genome shotgun (WGS) entry which is preliminary data.</text>
</comment>
<evidence type="ECO:0000313" key="2">
    <source>
        <dbReference type="EMBL" id="TLF45920.1"/>
    </source>
</evidence>
<dbReference type="InterPro" id="IPR002559">
    <property type="entry name" value="Transposase_11"/>
</dbReference>
<evidence type="ECO:0000259" key="1">
    <source>
        <dbReference type="Pfam" id="PF01609"/>
    </source>
</evidence>
<accession>A0A5R8M8V5</accession>
<dbReference type="Pfam" id="PF01609">
    <property type="entry name" value="DDE_Tnp_1"/>
    <property type="match status" value="1"/>
</dbReference>
<dbReference type="EMBL" id="VBUI01000039">
    <property type="protein sequence ID" value="TLF45920.1"/>
    <property type="molecule type" value="Genomic_DNA"/>
</dbReference>
<reference evidence="2 3" key="1">
    <citation type="journal article" date="2007" name="Int. J. Syst. Evol. Microbiol.">
        <title>Halomonas saccharevitans sp. nov., Halomonas arcis sp. nov. and Halomonas subterranea sp. nov., halophilic bacteria isolated from hypersaline environments of China.</title>
        <authorList>
            <person name="Xu X.W."/>
            <person name="Wu Y.H."/>
            <person name="Zhou Z."/>
            <person name="Wang C.S."/>
            <person name="Zhou Y.G."/>
            <person name="Zhang H.B."/>
            <person name="Wang Y."/>
            <person name="Wu M."/>
        </authorList>
    </citation>
    <scope>NUCLEOTIDE SEQUENCE [LARGE SCALE GENOMIC DNA]</scope>
    <source>
        <strain evidence="2 3">TBZ3</strain>
    </source>
</reference>
<dbReference type="GO" id="GO:0004803">
    <property type="term" value="F:transposase activity"/>
    <property type="evidence" value="ECO:0007669"/>
    <property type="project" value="InterPro"/>
</dbReference>
<dbReference type="GO" id="GO:0006313">
    <property type="term" value="P:DNA transposition"/>
    <property type="evidence" value="ECO:0007669"/>
    <property type="project" value="InterPro"/>
</dbReference>
<dbReference type="PANTHER" id="PTHR30007:SF1">
    <property type="entry name" value="BLR1914 PROTEIN"/>
    <property type="match status" value="1"/>
</dbReference>
<dbReference type="GO" id="GO:0003677">
    <property type="term" value="F:DNA binding"/>
    <property type="evidence" value="ECO:0007669"/>
    <property type="project" value="InterPro"/>
</dbReference>
<dbReference type="AlphaFoldDB" id="A0A5R8M8V5"/>
<feature type="domain" description="Transposase IS4-like" evidence="1">
    <location>
        <begin position="5"/>
        <end position="101"/>
    </location>
</feature>
<protein>
    <submittedName>
        <fullName evidence="2">Transposase</fullName>
    </submittedName>
</protein>
<evidence type="ECO:0000313" key="3">
    <source>
        <dbReference type="Proteomes" id="UP000306973"/>
    </source>
</evidence>
<dbReference type="PANTHER" id="PTHR30007">
    <property type="entry name" value="PHP DOMAIN PROTEIN"/>
    <property type="match status" value="1"/>
</dbReference>
<name>A0A5R8M8V5_9GAMM</name>
<dbReference type="Proteomes" id="UP000306973">
    <property type="component" value="Unassembled WGS sequence"/>
</dbReference>
<organism evidence="2 3">
    <name type="scientific">Halomonas urmiana</name>
    <dbReference type="NCBI Taxonomy" id="490901"/>
    <lineage>
        <taxon>Bacteria</taxon>
        <taxon>Pseudomonadati</taxon>
        <taxon>Pseudomonadota</taxon>
        <taxon>Gammaproteobacteria</taxon>
        <taxon>Oceanospirillales</taxon>
        <taxon>Halomonadaceae</taxon>
        <taxon>Halomonas</taxon>
    </lineage>
</organism>
<gene>
    <name evidence="2" type="ORF">FEI13_17660</name>
</gene>
<sequence>MGRSRGGLTTKIHMVCDRHGWPLTFTLSPGQDSDTRHFIPAMEHVHLPGTRSRPRKRCRYIVADKGYDSDPLRRYCDRHRMKPIIARRKMKRKPHPGAPRGFDRSRYRERNIIERCLGGSRNCAVSAPATTSWPAASERWYA</sequence>